<accession>A0A914ZFH2</accession>
<dbReference type="Proteomes" id="UP000887569">
    <property type="component" value="Unplaced"/>
</dbReference>
<reference evidence="2" key="1">
    <citation type="submission" date="2022-11" db="UniProtKB">
        <authorList>
            <consortium name="WormBaseParasite"/>
        </authorList>
    </citation>
    <scope>IDENTIFICATION</scope>
</reference>
<dbReference type="AlphaFoldDB" id="A0A914ZFH2"/>
<dbReference type="WBParaSite" id="PgB01_g148_t02">
    <property type="protein sequence ID" value="PgB01_g148_t02"/>
    <property type="gene ID" value="PgB01_g148"/>
</dbReference>
<name>A0A914ZFH2_PARUN</name>
<evidence type="ECO:0000313" key="1">
    <source>
        <dbReference type="Proteomes" id="UP000887569"/>
    </source>
</evidence>
<keyword evidence="1" id="KW-1185">Reference proteome</keyword>
<sequence length="112" mass="12825">METSLLYVRWIVGLIVLLHDWCFACEWVRAITTRSANIKAEGAGLHRRLIVDASLGSSNRFIDCQFAYRFVIPAGAYIDMDRCGGEVLSATVTRQMCRECYNSERKELHQIH</sequence>
<proteinExistence type="predicted"/>
<protein>
    <submittedName>
        <fullName evidence="2">Phosphatidylinositol-glycan biosynthesis class X protein</fullName>
    </submittedName>
</protein>
<organism evidence="1 2">
    <name type="scientific">Parascaris univalens</name>
    <name type="common">Nematode worm</name>
    <dbReference type="NCBI Taxonomy" id="6257"/>
    <lineage>
        <taxon>Eukaryota</taxon>
        <taxon>Metazoa</taxon>
        <taxon>Ecdysozoa</taxon>
        <taxon>Nematoda</taxon>
        <taxon>Chromadorea</taxon>
        <taxon>Rhabditida</taxon>
        <taxon>Spirurina</taxon>
        <taxon>Ascaridomorpha</taxon>
        <taxon>Ascaridoidea</taxon>
        <taxon>Ascarididae</taxon>
        <taxon>Parascaris</taxon>
    </lineage>
</organism>
<evidence type="ECO:0000313" key="2">
    <source>
        <dbReference type="WBParaSite" id="PgB01_g148_t02"/>
    </source>
</evidence>